<feature type="region of interest" description="Disordered" evidence="3">
    <location>
        <begin position="641"/>
        <end position="665"/>
    </location>
</feature>
<reference evidence="5" key="1">
    <citation type="submission" date="2023-07" db="EMBL/GenBank/DDBJ databases">
        <title>Chromosome-level genome assembly of Artemia franciscana.</title>
        <authorList>
            <person name="Jo E."/>
        </authorList>
    </citation>
    <scope>NUCLEOTIDE SEQUENCE</scope>
    <source>
        <tissue evidence="5">Whole body</tissue>
    </source>
</reference>
<dbReference type="Pfam" id="PF08711">
    <property type="entry name" value="Med26"/>
    <property type="match status" value="1"/>
</dbReference>
<dbReference type="InterPro" id="IPR035441">
    <property type="entry name" value="TFIIS/LEDGF_dom_sf"/>
</dbReference>
<feature type="compositionally biased region" description="Basic and acidic residues" evidence="3">
    <location>
        <begin position="223"/>
        <end position="242"/>
    </location>
</feature>
<feature type="compositionally biased region" description="Acidic residues" evidence="3">
    <location>
        <begin position="259"/>
        <end position="272"/>
    </location>
</feature>
<evidence type="ECO:0000313" key="6">
    <source>
        <dbReference type="Proteomes" id="UP001187531"/>
    </source>
</evidence>
<dbReference type="PANTHER" id="PTHR46010">
    <property type="entry name" value="PROTEIN IWS1 HOMOLOG"/>
    <property type="match status" value="1"/>
</dbReference>
<dbReference type="AlphaFoldDB" id="A0AA88IC70"/>
<dbReference type="PROSITE" id="PS51319">
    <property type="entry name" value="TFIIS_N"/>
    <property type="match status" value="1"/>
</dbReference>
<feature type="region of interest" description="Disordered" evidence="3">
    <location>
        <begin position="726"/>
        <end position="749"/>
    </location>
</feature>
<gene>
    <name evidence="5" type="ORF">QYM36_001098</name>
</gene>
<evidence type="ECO:0000256" key="3">
    <source>
        <dbReference type="SAM" id="MobiDB-lite"/>
    </source>
</evidence>
<dbReference type="Proteomes" id="UP001187531">
    <property type="component" value="Unassembled WGS sequence"/>
</dbReference>
<organism evidence="5 6">
    <name type="scientific">Artemia franciscana</name>
    <name type="common">Brine shrimp</name>
    <name type="synonym">Artemia sanfranciscana</name>
    <dbReference type="NCBI Taxonomy" id="6661"/>
    <lineage>
        <taxon>Eukaryota</taxon>
        <taxon>Metazoa</taxon>
        <taxon>Ecdysozoa</taxon>
        <taxon>Arthropoda</taxon>
        <taxon>Crustacea</taxon>
        <taxon>Branchiopoda</taxon>
        <taxon>Anostraca</taxon>
        <taxon>Artemiidae</taxon>
        <taxon>Artemia</taxon>
    </lineage>
</organism>
<name>A0AA88IC70_ARTSF</name>
<keyword evidence="2" id="KW-0539">Nucleus</keyword>
<feature type="compositionally biased region" description="Acidic residues" evidence="3">
    <location>
        <begin position="419"/>
        <end position="435"/>
    </location>
</feature>
<feature type="compositionally biased region" description="Basic and acidic residues" evidence="3">
    <location>
        <begin position="158"/>
        <end position="170"/>
    </location>
</feature>
<feature type="domain" description="TFIIS N-terminal" evidence="4">
    <location>
        <begin position="519"/>
        <end position="597"/>
    </location>
</feature>
<protein>
    <recommendedName>
        <fullName evidence="4">TFIIS N-terminal domain-containing protein</fullName>
    </recommendedName>
</protein>
<comment type="caution">
    <text evidence="5">The sequence shown here is derived from an EMBL/GenBank/DDBJ whole genome shotgun (WGS) entry which is preliminary data.</text>
</comment>
<dbReference type="InterPro" id="IPR051037">
    <property type="entry name" value="RNAPII_TF_IWS1"/>
</dbReference>
<dbReference type="InterPro" id="IPR017923">
    <property type="entry name" value="TFIIS_N"/>
</dbReference>
<dbReference type="PANTHER" id="PTHR46010:SF1">
    <property type="entry name" value="PROTEIN IWS1 HOMOLOG"/>
    <property type="match status" value="1"/>
</dbReference>
<evidence type="ECO:0000256" key="2">
    <source>
        <dbReference type="PROSITE-ProRule" id="PRU00649"/>
    </source>
</evidence>
<accession>A0AA88IC70</accession>
<feature type="region of interest" description="Disordered" evidence="3">
    <location>
        <begin position="88"/>
        <end position="135"/>
    </location>
</feature>
<keyword evidence="6" id="KW-1185">Reference proteome</keyword>
<feature type="compositionally biased region" description="Basic and acidic residues" evidence="3">
    <location>
        <begin position="1"/>
        <end position="18"/>
    </location>
</feature>
<feature type="region of interest" description="Disordered" evidence="3">
    <location>
        <begin position="1"/>
        <end position="31"/>
    </location>
</feature>
<proteinExistence type="inferred from homology"/>
<feature type="compositionally biased region" description="Polar residues" evidence="3">
    <location>
        <begin position="656"/>
        <end position="665"/>
    </location>
</feature>
<dbReference type="GO" id="GO:0005634">
    <property type="term" value="C:nucleus"/>
    <property type="evidence" value="ECO:0007669"/>
    <property type="project" value="UniProtKB-SubCell"/>
</dbReference>
<dbReference type="EMBL" id="JAVRJZ010000003">
    <property type="protein sequence ID" value="KAK2724479.1"/>
    <property type="molecule type" value="Genomic_DNA"/>
</dbReference>
<comment type="subcellular location">
    <subcellularLocation>
        <location evidence="2">Nucleus</location>
    </subcellularLocation>
</comment>
<evidence type="ECO:0000259" key="4">
    <source>
        <dbReference type="PROSITE" id="PS51319"/>
    </source>
</evidence>
<feature type="compositionally biased region" description="Basic and acidic residues" evidence="3">
    <location>
        <begin position="378"/>
        <end position="401"/>
    </location>
</feature>
<feature type="compositionally biased region" description="Basic and acidic residues" evidence="3">
    <location>
        <begin position="273"/>
        <end position="282"/>
    </location>
</feature>
<feature type="compositionally biased region" description="Acidic residues" evidence="3">
    <location>
        <begin position="366"/>
        <end position="377"/>
    </location>
</feature>
<feature type="compositionally biased region" description="Basic and acidic residues" evidence="3">
    <location>
        <begin position="113"/>
        <end position="125"/>
    </location>
</feature>
<feature type="compositionally biased region" description="Basic and acidic residues" evidence="3">
    <location>
        <begin position="319"/>
        <end position="333"/>
    </location>
</feature>
<dbReference type="GO" id="GO:0016973">
    <property type="term" value="P:poly(A)+ mRNA export from nucleus"/>
    <property type="evidence" value="ECO:0007669"/>
    <property type="project" value="TreeGrafter"/>
</dbReference>
<feature type="region of interest" description="Disordered" evidence="3">
    <location>
        <begin position="158"/>
        <end position="436"/>
    </location>
</feature>
<sequence length="749" mass="87239">MSDKREEQPKNNKSEKSCGEQSNKNKQKETKKLVVMCGAAFKRKMDNSDTFEQPKSKKLNFNCYDSKSSTVATDEEITLINAAQAGSNSQYGMKDKKHETVEEGFGGSSAFKRKMDSPDTFEQPKTKKTNFSHFDSKNSTVTADEYITLLKKSYDEEKYKNDKDEYRKSTQESTEQNSKPISSPSEETIKTTGNNAVEAGSNSQDWVKDKKHKTVEEAFQGSELEKTHNNEVIEPLLEERYLPKIASEEPVQQPRNSDYDEGLDQDREEEKEEEKSELEKTHKNGVIEIKTLMEERYLPKIPSEEPVQQPQKSNYDGLDQDREEEKSELEQTHTNEVIEPLKEERYLPKIPSEEPVQQPQKSEYYEGLDQDGEEEKEEEKSELGKTHKNEVIEPRMEERYLPKIPSEEPVQQHQRPDYDEGLDQDGEEETEEETCDFNVRREKKKREKRKHRKEKDEDIIDNEMMARLISQMKSTSHDDREASKNRQPATRKISMLPLVINHIKKSDLQFAFIKHNILRVFADWLAPMPDNSLPALTIRFEILQVLLEFSTIDQETLKQSGIGKAVMYLYKHPKEVRENKKIIGKLIDKWVRPFDLQIDSRILSRKKRGQRNIEQENCHQSGHGFVIRIPKVKEVKKGEEHLRPGNLGGTSRARVPQTSTTDYVNRPQSCADKNISTDKRKKRYEQMLRKFKKWNGSTQPPKTLSRDLNTFRLYGKHRCIHTWEIQPPMEEGDERKISEEDSVQAPQDS</sequence>
<dbReference type="Gene3D" id="1.20.930.10">
    <property type="entry name" value="Conserved domain common to transcription factors TFIIS, elongin A, CRSP70"/>
    <property type="match status" value="1"/>
</dbReference>
<evidence type="ECO:0000256" key="1">
    <source>
        <dbReference type="ARBA" id="ARBA00037992"/>
    </source>
</evidence>
<feature type="compositionally biased region" description="Polar residues" evidence="3">
    <location>
        <begin position="171"/>
        <end position="205"/>
    </location>
</feature>
<evidence type="ECO:0000313" key="5">
    <source>
        <dbReference type="EMBL" id="KAK2724479.1"/>
    </source>
</evidence>
<comment type="similarity">
    <text evidence="1">Belongs to the IWS1 family.</text>
</comment>